<feature type="chain" id="PRO_5045642883" evidence="5">
    <location>
        <begin position="22"/>
        <end position="343"/>
    </location>
</feature>
<feature type="signal peptide" evidence="5">
    <location>
        <begin position="1"/>
        <end position="21"/>
    </location>
</feature>
<dbReference type="CDD" id="cd01536">
    <property type="entry name" value="PBP1_ABC_sugar_binding-like"/>
    <property type="match status" value="1"/>
</dbReference>
<keyword evidence="3 5" id="KW-0732">Signal</keyword>
<reference evidence="7 8" key="1">
    <citation type="submission" date="2022-11" db="EMBL/GenBank/DDBJ databases">
        <authorList>
            <person name="Caiyu Z."/>
        </authorList>
    </citation>
    <scope>NUCLEOTIDE SEQUENCE [LARGE SCALE GENOMIC DNA]</scope>
    <source>
        <strain evidence="7 8">YR-4</strain>
    </source>
</reference>
<evidence type="ECO:0000313" key="7">
    <source>
        <dbReference type="EMBL" id="MCY1715164.1"/>
    </source>
</evidence>
<protein>
    <submittedName>
        <fullName evidence="7">Sugar ABC transporter substrate-binding protein</fullName>
    </submittedName>
</protein>
<comment type="subcellular location">
    <subcellularLocation>
        <location evidence="1">Cell envelope</location>
    </subcellularLocation>
</comment>
<evidence type="ECO:0000313" key="8">
    <source>
        <dbReference type="Proteomes" id="UP001082703"/>
    </source>
</evidence>
<dbReference type="SUPFAM" id="SSF53822">
    <property type="entry name" value="Periplasmic binding protein-like I"/>
    <property type="match status" value="1"/>
</dbReference>
<evidence type="ECO:0000256" key="5">
    <source>
        <dbReference type="SAM" id="SignalP"/>
    </source>
</evidence>
<dbReference type="Pfam" id="PF13407">
    <property type="entry name" value="Peripla_BP_4"/>
    <property type="match status" value="1"/>
</dbReference>
<name>A0ABT4BW96_9FIRM</name>
<feature type="domain" description="Periplasmic binding protein" evidence="6">
    <location>
        <begin position="59"/>
        <end position="319"/>
    </location>
</feature>
<feature type="region of interest" description="Disordered" evidence="4">
    <location>
        <begin position="28"/>
        <end position="49"/>
    </location>
</feature>
<evidence type="ECO:0000256" key="2">
    <source>
        <dbReference type="ARBA" id="ARBA00007639"/>
    </source>
</evidence>
<accession>A0ABT4BW96</accession>
<dbReference type="PROSITE" id="PS51257">
    <property type="entry name" value="PROKAR_LIPOPROTEIN"/>
    <property type="match status" value="1"/>
</dbReference>
<comment type="similarity">
    <text evidence="2">Belongs to the bacterial solute-binding protein 2 family.</text>
</comment>
<sequence>MKKKILSTFLASLVLAATVLSGCQSNTKPAEDAASAPAQKTEQAASDEAGATAGKKLKIGVTVQTLSNQVWSVACTTMKELAESEGNTLTYMSCEDTSAKQIEQIENYISSKCDVIMVNPSDPNAIENVCKQARDAGIKVMCWDNNMKNTDINWVIDNQKLGYMIGEQASTFINSKFKDGKCEVAVLDYPQTEILLERENGILAALKEKAPNAKVVAQQPAINATEGINAMETILQAHPNVKVVCCIGGGGAVGANEALKSSKKIADDVGIFAADATNEELAAMIAGEANRMSVMVTGTPKVIGETVYKMLSQLGNGEKFDNQNVYREIFPVTVDNAKQYYNK</sequence>
<evidence type="ECO:0000256" key="3">
    <source>
        <dbReference type="ARBA" id="ARBA00022729"/>
    </source>
</evidence>
<organism evidence="7 8">
    <name type="scientific">Caproiciproducens galactitolivorans</name>
    <dbReference type="NCBI Taxonomy" id="642589"/>
    <lineage>
        <taxon>Bacteria</taxon>
        <taxon>Bacillati</taxon>
        <taxon>Bacillota</taxon>
        <taxon>Clostridia</taxon>
        <taxon>Eubacteriales</taxon>
        <taxon>Acutalibacteraceae</taxon>
        <taxon>Caproiciproducens</taxon>
    </lineage>
</organism>
<evidence type="ECO:0000259" key="6">
    <source>
        <dbReference type="Pfam" id="PF13407"/>
    </source>
</evidence>
<dbReference type="RefSeq" id="WP_268059201.1">
    <property type="nucleotide sequence ID" value="NZ_JAPOHA010000017.1"/>
</dbReference>
<comment type="caution">
    <text evidence="7">The sequence shown here is derived from an EMBL/GenBank/DDBJ whole genome shotgun (WGS) entry which is preliminary data.</text>
</comment>
<evidence type="ECO:0000256" key="1">
    <source>
        <dbReference type="ARBA" id="ARBA00004196"/>
    </source>
</evidence>
<proteinExistence type="inferred from homology"/>
<dbReference type="Gene3D" id="3.40.50.2300">
    <property type="match status" value="2"/>
</dbReference>
<evidence type="ECO:0000256" key="4">
    <source>
        <dbReference type="SAM" id="MobiDB-lite"/>
    </source>
</evidence>
<dbReference type="EMBL" id="JAPOHA010000017">
    <property type="protein sequence ID" value="MCY1715164.1"/>
    <property type="molecule type" value="Genomic_DNA"/>
</dbReference>
<dbReference type="InterPro" id="IPR028082">
    <property type="entry name" value="Peripla_BP_I"/>
</dbReference>
<dbReference type="PANTHER" id="PTHR46847">
    <property type="entry name" value="D-ALLOSE-BINDING PERIPLASMIC PROTEIN-RELATED"/>
    <property type="match status" value="1"/>
</dbReference>
<dbReference type="PANTHER" id="PTHR46847:SF1">
    <property type="entry name" value="D-ALLOSE-BINDING PERIPLASMIC PROTEIN-RELATED"/>
    <property type="match status" value="1"/>
</dbReference>
<gene>
    <name evidence="7" type="ORF">OUY18_12995</name>
</gene>
<dbReference type="Proteomes" id="UP001082703">
    <property type="component" value="Unassembled WGS sequence"/>
</dbReference>
<dbReference type="InterPro" id="IPR025997">
    <property type="entry name" value="SBP_2_dom"/>
</dbReference>
<keyword evidence="8" id="KW-1185">Reference proteome</keyword>